<accession>A0A2T4N019</accession>
<gene>
    <name evidence="3" type="ORF">DAA48_16340</name>
</gene>
<keyword evidence="1" id="KW-0902">Two-component regulatory system</keyword>
<dbReference type="RefSeq" id="WP_107684015.1">
    <property type="nucleotide sequence ID" value="NZ_PZKL01000037.1"/>
</dbReference>
<evidence type="ECO:0000313" key="3">
    <source>
        <dbReference type="EMBL" id="PTH80132.1"/>
    </source>
</evidence>
<organism evidence="3 4">
    <name type="scientific">Aeromonas veronii</name>
    <dbReference type="NCBI Taxonomy" id="654"/>
    <lineage>
        <taxon>Bacteria</taxon>
        <taxon>Pseudomonadati</taxon>
        <taxon>Pseudomonadota</taxon>
        <taxon>Gammaproteobacteria</taxon>
        <taxon>Aeromonadales</taxon>
        <taxon>Aeromonadaceae</taxon>
        <taxon>Aeromonas</taxon>
    </lineage>
</organism>
<dbReference type="Proteomes" id="UP000241986">
    <property type="component" value="Unassembled WGS sequence"/>
</dbReference>
<evidence type="ECO:0000313" key="4">
    <source>
        <dbReference type="Proteomes" id="UP000241986"/>
    </source>
</evidence>
<evidence type="ECO:0000256" key="1">
    <source>
        <dbReference type="ARBA" id="ARBA00023012"/>
    </source>
</evidence>
<comment type="caution">
    <text evidence="3">The sequence shown here is derived from an EMBL/GenBank/DDBJ whole genome shotgun (WGS) entry which is preliminary data.</text>
</comment>
<dbReference type="EMBL" id="PZKL01000037">
    <property type="protein sequence ID" value="PTH80132.1"/>
    <property type="molecule type" value="Genomic_DNA"/>
</dbReference>
<dbReference type="GO" id="GO:0003677">
    <property type="term" value="F:DNA binding"/>
    <property type="evidence" value="ECO:0007669"/>
    <property type="project" value="InterPro"/>
</dbReference>
<dbReference type="SMART" id="SM00850">
    <property type="entry name" value="LytTR"/>
    <property type="match status" value="1"/>
</dbReference>
<dbReference type="InterPro" id="IPR007492">
    <property type="entry name" value="LytTR_DNA-bd_dom"/>
</dbReference>
<evidence type="ECO:0000259" key="2">
    <source>
        <dbReference type="PROSITE" id="PS50930"/>
    </source>
</evidence>
<dbReference type="AlphaFoldDB" id="A0A2T4N019"/>
<dbReference type="GO" id="GO:0000160">
    <property type="term" value="P:phosphorelay signal transduction system"/>
    <property type="evidence" value="ECO:0007669"/>
    <property type="project" value="UniProtKB-KW"/>
</dbReference>
<reference evidence="3 4" key="1">
    <citation type="submission" date="2018-03" db="EMBL/GenBank/DDBJ databases">
        <title>Aeromonas veronii whole genome sequencing and analysis.</title>
        <authorList>
            <person name="Xie H."/>
            <person name="Liu T."/>
            <person name="Wang K."/>
        </authorList>
    </citation>
    <scope>NUCLEOTIDE SEQUENCE [LARGE SCALE GENOMIC DNA]</scope>
    <source>
        <strain evidence="3 4">XH.VA.1</strain>
    </source>
</reference>
<dbReference type="PROSITE" id="PS50930">
    <property type="entry name" value="HTH_LYTTR"/>
    <property type="match status" value="1"/>
</dbReference>
<sequence length="161" mass="17721">MSGSREDWIKSAFSEVRAAISSGDHQKAINALNNLEISLKNTEDEPFIVGSIGRTKGRVYLSEITKICIIDRCVLIHTNDGRTYTSSSTIKEIENQHPCALIRASRSLIVPVENIHQFMCEADGSYSVKVRGEESPISISRRCVPSIKEALSGKLDRLSAG</sequence>
<dbReference type="Gene3D" id="2.40.50.1020">
    <property type="entry name" value="LytTr DNA-binding domain"/>
    <property type="match status" value="1"/>
</dbReference>
<protein>
    <recommendedName>
        <fullName evidence="2">HTH LytTR-type domain-containing protein</fullName>
    </recommendedName>
</protein>
<name>A0A2T4N019_AERVE</name>
<dbReference type="Pfam" id="PF04397">
    <property type="entry name" value="LytTR"/>
    <property type="match status" value="1"/>
</dbReference>
<feature type="domain" description="HTH LytTR-type" evidence="2">
    <location>
        <begin position="74"/>
        <end position="153"/>
    </location>
</feature>
<proteinExistence type="predicted"/>